<dbReference type="Gene3D" id="3.30.1900.20">
    <property type="match status" value="2"/>
</dbReference>
<name>A0ABT9LX91_9BACL</name>
<dbReference type="Gene3D" id="1.10.150.700">
    <property type="entry name" value="PolC, middle finger domain"/>
    <property type="match status" value="2"/>
</dbReference>
<dbReference type="Pfam" id="PF00929">
    <property type="entry name" value="RNase_T"/>
    <property type="match status" value="1"/>
</dbReference>
<dbReference type="PANTHER" id="PTHR32294">
    <property type="entry name" value="DNA POLYMERASE III SUBUNIT ALPHA"/>
    <property type="match status" value="1"/>
</dbReference>
<dbReference type="InterPro" id="IPR003141">
    <property type="entry name" value="Pol/His_phosphatase_N"/>
</dbReference>
<keyword evidence="9 11" id="KW-0239">DNA-directed DNA polymerase</keyword>
<evidence type="ECO:0000256" key="3">
    <source>
        <dbReference type="ARBA" id="ARBA00022679"/>
    </source>
</evidence>
<dbReference type="Pfam" id="PF02811">
    <property type="entry name" value="PHP"/>
    <property type="match status" value="1"/>
</dbReference>
<evidence type="ECO:0000313" key="16">
    <source>
        <dbReference type="Proteomes" id="UP001229209"/>
    </source>
</evidence>
<dbReference type="Proteomes" id="UP001229209">
    <property type="component" value="Unassembled WGS sequence"/>
</dbReference>
<dbReference type="InterPro" id="IPR004805">
    <property type="entry name" value="DnaE2/DnaE/PolC"/>
</dbReference>
<comment type="caution">
    <text evidence="15">The sequence shown here is derived from an EMBL/GenBank/DDBJ whole genome shotgun (WGS) entry which is preliminary data.</text>
</comment>
<dbReference type="InterPro" id="IPR036397">
    <property type="entry name" value="RNaseH_sf"/>
</dbReference>
<comment type="catalytic activity">
    <reaction evidence="10 11">
        <text>DNA(n) + a 2'-deoxyribonucleoside 5'-triphosphate = DNA(n+1) + diphosphate</text>
        <dbReference type="Rhea" id="RHEA:22508"/>
        <dbReference type="Rhea" id="RHEA-COMP:17339"/>
        <dbReference type="Rhea" id="RHEA-COMP:17340"/>
        <dbReference type="ChEBI" id="CHEBI:33019"/>
        <dbReference type="ChEBI" id="CHEBI:61560"/>
        <dbReference type="ChEBI" id="CHEBI:173112"/>
        <dbReference type="EC" id="2.7.7.7"/>
    </reaction>
</comment>
<dbReference type="EC" id="2.7.7.7" evidence="11"/>
<dbReference type="Pfam" id="PF17657">
    <property type="entry name" value="DNA_pol3_finger"/>
    <property type="match status" value="1"/>
</dbReference>
<evidence type="ECO:0000256" key="2">
    <source>
        <dbReference type="ARBA" id="ARBA00022490"/>
    </source>
</evidence>
<keyword evidence="6 11" id="KW-0540">Nuclease</keyword>
<dbReference type="InterPro" id="IPR029460">
    <property type="entry name" value="DNAPol_HHH"/>
</dbReference>
<dbReference type="SUPFAM" id="SSF53098">
    <property type="entry name" value="Ribonuclease H-like"/>
    <property type="match status" value="1"/>
</dbReference>
<dbReference type="InterPro" id="IPR040982">
    <property type="entry name" value="DNA_pol3_finger"/>
</dbReference>
<evidence type="ECO:0000256" key="6">
    <source>
        <dbReference type="ARBA" id="ARBA00022722"/>
    </source>
</evidence>
<keyword evidence="7 11" id="KW-0378">Hydrolase</keyword>
<keyword evidence="2 11" id="KW-0963">Cytoplasm</keyword>
<dbReference type="SMART" id="SM00479">
    <property type="entry name" value="EXOIII"/>
    <property type="match status" value="1"/>
</dbReference>
<evidence type="ECO:0000256" key="4">
    <source>
        <dbReference type="ARBA" id="ARBA00022695"/>
    </source>
</evidence>
<dbReference type="Gene3D" id="1.10.150.870">
    <property type="match status" value="1"/>
</dbReference>
<comment type="function">
    <text evidence="1 11">Required for replicative DNA synthesis. This DNA polymerase also exhibits 3' to 5' exonuclease activity.</text>
</comment>
<evidence type="ECO:0000313" key="15">
    <source>
        <dbReference type="EMBL" id="MDP9728879.1"/>
    </source>
</evidence>
<protein>
    <recommendedName>
        <fullName evidence="11">DNA polymerase III PolC-type</fullName>
        <shortName evidence="11">PolIII</shortName>
        <ecNumber evidence="11">2.7.7.7</ecNumber>
    </recommendedName>
</protein>
<dbReference type="InterPro" id="IPR011708">
    <property type="entry name" value="DNA_pol3_alpha_NTPase_dom"/>
</dbReference>
<dbReference type="InterPro" id="IPR006054">
    <property type="entry name" value="DnaQ"/>
</dbReference>
<dbReference type="NCBIfam" id="TIGR01405">
    <property type="entry name" value="polC_Gram_pos"/>
    <property type="match status" value="1"/>
</dbReference>
<keyword evidence="3 11" id="KW-0808">Transferase</keyword>
<dbReference type="SUPFAM" id="SSF50249">
    <property type="entry name" value="Nucleic acid-binding proteins"/>
    <property type="match status" value="1"/>
</dbReference>
<dbReference type="GO" id="GO:0003887">
    <property type="term" value="F:DNA-directed DNA polymerase activity"/>
    <property type="evidence" value="ECO:0007669"/>
    <property type="project" value="UniProtKB-EC"/>
</dbReference>
<keyword evidence="4 11" id="KW-0548">Nucleotidyltransferase</keyword>
<organism evidence="15 16">
    <name type="scientific">Alicyclobacillus tolerans</name>
    <dbReference type="NCBI Taxonomy" id="90970"/>
    <lineage>
        <taxon>Bacteria</taxon>
        <taxon>Bacillati</taxon>
        <taxon>Bacillota</taxon>
        <taxon>Bacilli</taxon>
        <taxon>Bacillales</taxon>
        <taxon>Alicyclobacillaceae</taxon>
        <taxon>Alicyclobacillus</taxon>
    </lineage>
</organism>
<dbReference type="InterPro" id="IPR044923">
    <property type="entry name" value="PolC_middle_finger_sf"/>
</dbReference>
<dbReference type="CDD" id="cd07435">
    <property type="entry name" value="PHP_PolIIIA_POLC"/>
    <property type="match status" value="1"/>
</dbReference>
<comment type="similarity">
    <text evidence="11">Belongs to the DNA polymerase type-C family. PolC subfamily.</text>
</comment>
<dbReference type="NCBIfam" id="TIGR00573">
    <property type="entry name" value="dnaq"/>
    <property type="match status" value="1"/>
</dbReference>
<evidence type="ECO:0000256" key="1">
    <source>
        <dbReference type="ARBA" id="ARBA00003452"/>
    </source>
</evidence>
<feature type="domain" description="Exonuclease" evidence="13">
    <location>
        <begin position="459"/>
        <end position="625"/>
    </location>
</feature>
<evidence type="ECO:0000256" key="11">
    <source>
        <dbReference type="HAMAP-Rule" id="MF_00356"/>
    </source>
</evidence>
<dbReference type="CDD" id="cd04484">
    <property type="entry name" value="polC_OBF"/>
    <property type="match status" value="1"/>
</dbReference>
<sequence length="1476" mass="166523">MNFIRSFCALFASGMEMESPSLHSFVDRVFVFSSQKKLAFRLPSLQSLLEDSPNEVRQSLVEYLQNGFLLLHKTDETLTPLGVQYQFLEDEWLSQNFEQIAISLIEALTTLYLHIEPLAGRFLQQASWLLQSGQTASKDEKRWIAVAHLAQAGAEEWLQKKKVDIYYQEAISTLFGQDLSVRFIEELANKEYQEALREQLAEQQQAEVARILQEEARLEAEKAKLRQQEQAPAETRSYPYGNRRNREETPIAPLTLGKPLDSQEVISIQEIEDEMRRAVVQGRVFSVDKRVLPSGRFLLQFNITDGTNSITAKCFARDERQREVLEPLKNNDYLRIGGQVQFDTFSKEIVFMVSDMQPIEAQLPMDFAEKKRIELHAHTNMSPLDGVIPVDKLIAEAARLGHKAIAVTDHGGVQAFPEAYGAAKKHGIRAILGVEAYVIDDGARVVIRPQSIELDDTCEFVVFDTETTGLNAREDTLIEIAAVRMRGTEIVDTFSTLIQPERAYSQKVAELTGITPEMLEGQPVLADALPRFREFVGDAVLVAHNAEFDSGFLNQCALRIDMPQWEQPIIDTLALARILFPGEKNYRLKTLTQKLQIELVNHHRALADSEATARLFAHMQKALRTNGITNLVELNDLSSTADMSKVRPFHATVLVKNRQGLRNLYELVSLAHTKYLYRTPRIPKSELARLRDGLLIGTACQQGELIESFIRGKSIEEIEEICSFYDYLEIQPLSHYDNLIREGIWQTNSLKKVHQQIVELGQRLGKPVVATGDVHYLYPQDGIFREVFLQSQNNGSNAERQPPLHFRTTEEMLEEFSFLGDAAIEVVVEAPAKIAEQIDDVPPIPNELYTPIIDGAEDEVRQLTYSKAKHLYGEELPQIVAERLEKELHSIISHGFAVIYLIAHKLVTKSLQDGYLVGSRGSVGSSLVATMMDITEVNPLPPHYRCQNCKHSEFLDDGSVGSGFDLPKKDCPHCAEPMERDGQDIPFETFLGFEGDKVPDIDLNFSGEYQPRAHRYTEELFGRDHVFRAGTISAVAEKTAYGYVRKFAEERGLVLRNAEIERLVQGCTGVKRTTGQHPGGQVVVPSHVSIYDFSPVQYPADDKQSETLTTHFDYHSGLENCLLKLDILGHDDPTVIRMLQDLTGVDPKTIPFDDPQVLALFSGTQSLGVTAEQIRSNTGTFAIPEFGTKFVRQMLEDTKPTTFSELVRISGLSHGTDVWLNNAQTLIRNQVATLSEVICARDDIMVYLIYKGLEPARAFKIMESIRKGKGVKPDDEAYMREFGVPDWYIESGKKIKYMFPKAHATAYVIMAVRIAWFKVHYPLAFYATYFTVRADDFDVELMIKGSDAIRRRIEEIEEKGNAAQPKEKSLLTVLEVALEMVERGFRFERISLYQSDATRFLMNEQNGSLLPPFAAIPGVGDAAARNLAQARLDGPFLSIEDLQERSRVSKTVIEILQQLGCLQGMPESNQLSLFNI</sequence>
<dbReference type="PANTHER" id="PTHR32294:SF5">
    <property type="entry name" value="DNA POLYMERASE III POLC-TYPE"/>
    <property type="match status" value="1"/>
</dbReference>
<comment type="subcellular location">
    <subcellularLocation>
        <location evidence="11">Cytoplasm</location>
    </subcellularLocation>
</comment>
<dbReference type="InterPro" id="IPR013520">
    <property type="entry name" value="Ribonucl_H"/>
</dbReference>
<evidence type="ECO:0000259" key="13">
    <source>
        <dbReference type="SMART" id="SM00479"/>
    </source>
</evidence>
<dbReference type="InterPro" id="IPR004013">
    <property type="entry name" value="PHP_dom"/>
</dbReference>
<dbReference type="NCBIfam" id="NF001688">
    <property type="entry name" value="PRK00448.1"/>
    <property type="match status" value="1"/>
</dbReference>
<evidence type="ECO:0000256" key="5">
    <source>
        <dbReference type="ARBA" id="ARBA00022705"/>
    </source>
</evidence>
<dbReference type="Gene3D" id="2.40.50.140">
    <property type="entry name" value="Nucleic acid-binding proteins"/>
    <property type="match status" value="1"/>
</dbReference>
<dbReference type="EMBL" id="JAURUO010000009">
    <property type="protein sequence ID" value="MDP9728879.1"/>
    <property type="molecule type" value="Genomic_DNA"/>
</dbReference>
<keyword evidence="8 11" id="KW-0269">Exonuclease</keyword>
<dbReference type="Pfam" id="PF07733">
    <property type="entry name" value="DNA_pol3_alpha"/>
    <property type="match status" value="1"/>
</dbReference>
<proteinExistence type="inferred from homology"/>
<feature type="domain" description="Polymerase/histidinol phosphatase N-terminal" evidence="14">
    <location>
        <begin position="373"/>
        <end position="440"/>
    </location>
</feature>
<dbReference type="HAMAP" id="MF_00356">
    <property type="entry name" value="DNApol_PolC"/>
    <property type="match status" value="1"/>
</dbReference>
<evidence type="ECO:0000256" key="9">
    <source>
        <dbReference type="ARBA" id="ARBA00022932"/>
    </source>
</evidence>
<evidence type="ECO:0000256" key="7">
    <source>
        <dbReference type="ARBA" id="ARBA00022801"/>
    </source>
</evidence>
<dbReference type="Gene3D" id="3.30.420.10">
    <property type="entry name" value="Ribonuclease H-like superfamily/Ribonuclease H"/>
    <property type="match status" value="1"/>
</dbReference>
<dbReference type="Pfam" id="PF14579">
    <property type="entry name" value="HHH_6"/>
    <property type="match status" value="1"/>
</dbReference>
<feature type="region of interest" description="Disordered" evidence="12">
    <location>
        <begin position="224"/>
        <end position="245"/>
    </location>
</feature>
<dbReference type="Gene3D" id="3.20.20.140">
    <property type="entry name" value="Metal-dependent hydrolases"/>
    <property type="match status" value="2"/>
</dbReference>
<dbReference type="InterPro" id="IPR012337">
    <property type="entry name" value="RNaseH-like_sf"/>
</dbReference>
<accession>A0ABT9LX91</accession>
<keyword evidence="5 11" id="KW-0235">DNA replication</keyword>
<gene>
    <name evidence="11" type="primary">polC</name>
    <name evidence="15" type="ORF">J2S04_001830</name>
</gene>
<dbReference type="InterPro" id="IPR012340">
    <property type="entry name" value="NA-bd_OB-fold"/>
</dbReference>
<evidence type="ECO:0000256" key="8">
    <source>
        <dbReference type="ARBA" id="ARBA00022839"/>
    </source>
</evidence>
<dbReference type="SMART" id="SM00481">
    <property type="entry name" value="POLIIIAc"/>
    <property type="match status" value="1"/>
</dbReference>
<evidence type="ECO:0000259" key="14">
    <source>
        <dbReference type="SMART" id="SM00481"/>
    </source>
</evidence>
<dbReference type="RefSeq" id="WP_306954587.1">
    <property type="nucleotide sequence ID" value="NZ_JAURUO010000009.1"/>
</dbReference>
<keyword evidence="16" id="KW-1185">Reference proteome</keyword>
<evidence type="ECO:0000256" key="10">
    <source>
        <dbReference type="ARBA" id="ARBA00049244"/>
    </source>
</evidence>
<dbReference type="InterPro" id="IPR006308">
    <property type="entry name" value="Pol_III_a_PolC-type_gram_pos"/>
</dbReference>
<reference evidence="15 16" key="1">
    <citation type="submission" date="2023-07" db="EMBL/GenBank/DDBJ databases">
        <title>Genomic Encyclopedia of Type Strains, Phase IV (KMG-IV): sequencing the most valuable type-strain genomes for metagenomic binning, comparative biology and taxonomic classification.</title>
        <authorList>
            <person name="Goeker M."/>
        </authorList>
    </citation>
    <scope>NUCLEOTIDE SEQUENCE [LARGE SCALE GENOMIC DNA]</scope>
    <source>
        <strain evidence="15 16">DSM 25924</strain>
    </source>
</reference>
<evidence type="ECO:0000256" key="12">
    <source>
        <dbReference type="SAM" id="MobiDB-lite"/>
    </source>
</evidence>